<dbReference type="WBParaSite" id="nRc.2.0.1.t13795-RA">
    <property type="protein sequence ID" value="nRc.2.0.1.t13795-RA"/>
    <property type="gene ID" value="nRc.2.0.1.g13795"/>
</dbReference>
<organism evidence="2 3">
    <name type="scientific">Romanomermis culicivorax</name>
    <name type="common">Nematode worm</name>
    <dbReference type="NCBI Taxonomy" id="13658"/>
    <lineage>
        <taxon>Eukaryota</taxon>
        <taxon>Metazoa</taxon>
        <taxon>Ecdysozoa</taxon>
        <taxon>Nematoda</taxon>
        <taxon>Enoplea</taxon>
        <taxon>Dorylaimia</taxon>
        <taxon>Mermithida</taxon>
        <taxon>Mermithoidea</taxon>
        <taxon>Mermithidae</taxon>
        <taxon>Romanomermis</taxon>
    </lineage>
</organism>
<sequence>MGAGGGAMGAGGGAMGAGGGGRGGGGGGGGGAKKHLPPPEQQVKPDDKSMKLDFLLPCLLIRNWWLNDGKSVAKTNRKTTAFGSPFIFVDGKMFRRNCKR</sequence>
<evidence type="ECO:0000313" key="3">
    <source>
        <dbReference type="WBParaSite" id="nRc.2.0.1.t13795-RA"/>
    </source>
</evidence>
<proteinExistence type="predicted"/>
<name>A0A915II92_ROMCU</name>
<evidence type="ECO:0000256" key="1">
    <source>
        <dbReference type="SAM" id="MobiDB-lite"/>
    </source>
</evidence>
<keyword evidence="2" id="KW-1185">Reference proteome</keyword>
<feature type="compositionally biased region" description="Gly residues" evidence="1">
    <location>
        <begin position="1"/>
        <end position="31"/>
    </location>
</feature>
<evidence type="ECO:0000313" key="2">
    <source>
        <dbReference type="Proteomes" id="UP000887565"/>
    </source>
</evidence>
<protein>
    <submittedName>
        <fullName evidence="3">Uncharacterized protein</fullName>
    </submittedName>
</protein>
<dbReference type="AlphaFoldDB" id="A0A915II92"/>
<feature type="region of interest" description="Disordered" evidence="1">
    <location>
        <begin position="1"/>
        <end position="48"/>
    </location>
</feature>
<dbReference type="Proteomes" id="UP000887565">
    <property type="component" value="Unplaced"/>
</dbReference>
<reference evidence="3" key="1">
    <citation type="submission" date="2022-11" db="UniProtKB">
        <authorList>
            <consortium name="WormBaseParasite"/>
        </authorList>
    </citation>
    <scope>IDENTIFICATION</scope>
</reference>
<accession>A0A915II92</accession>